<dbReference type="PANTHER" id="PTHR45902">
    <property type="entry name" value="LATROPHILIN RECEPTOR-LIKE PROTEIN A"/>
    <property type="match status" value="1"/>
</dbReference>
<feature type="region of interest" description="Disordered" evidence="5">
    <location>
        <begin position="131"/>
        <end position="181"/>
    </location>
</feature>
<feature type="non-terminal residue" evidence="7">
    <location>
        <position position="1"/>
    </location>
</feature>
<organism evidence="7">
    <name type="scientific">Alectorobius mimon</name>
    <dbReference type="NCBI Taxonomy" id="360319"/>
    <lineage>
        <taxon>Eukaryota</taxon>
        <taxon>Metazoa</taxon>
        <taxon>Ecdysozoa</taxon>
        <taxon>Arthropoda</taxon>
        <taxon>Chelicerata</taxon>
        <taxon>Arachnida</taxon>
        <taxon>Acari</taxon>
        <taxon>Parasitiformes</taxon>
        <taxon>Ixodida</taxon>
        <taxon>Ixodoidea</taxon>
        <taxon>Argasidae</taxon>
        <taxon>Ornithodorinae</taxon>
        <taxon>Alectorobius</taxon>
    </lineage>
</organism>
<evidence type="ECO:0000256" key="1">
    <source>
        <dbReference type="ARBA" id="ARBA00004141"/>
    </source>
</evidence>
<reference evidence="7" key="1">
    <citation type="submission" date="2016-03" db="EMBL/GenBank/DDBJ databases">
        <title>Gut transcriptome analysis on engorged females of Ornithodoros mimon (Acari: Argasidae) and phylogenetic inferences of soft ticks.</title>
        <authorList>
            <person name="Landulfo G.A."/>
            <person name="Giovanni D."/>
            <person name="Carvalho E."/>
            <person name="Junqueira-de-Azevedo I."/>
            <person name="Patane J."/>
            <person name="Mendoca R."/>
            <person name="Barros-Battesti D."/>
        </authorList>
    </citation>
    <scope>NUCLEOTIDE SEQUENCE</scope>
    <source>
        <strain evidence="7">Females</strain>
        <tissue evidence="7">Gut</tissue>
    </source>
</reference>
<keyword evidence="2 6" id="KW-0812">Transmembrane</keyword>
<evidence type="ECO:0000256" key="2">
    <source>
        <dbReference type="ARBA" id="ARBA00022692"/>
    </source>
</evidence>
<comment type="subcellular location">
    <subcellularLocation>
        <location evidence="1">Membrane</location>
        <topology evidence="1">Multi-pass membrane protein</topology>
    </subcellularLocation>
</comment>
<dbReference type="Pfam" id="PF00002">
    <property type="entry name" value="7tm_2"/>
    <property type="match status" value="1"/>
</dbReference>
<dbReference type="AlphaFoldDB" id="A0A147B6T2"/>
<dbReference type="EMBL" id="GEIB01001945">
    <property type="protein sequence ID" value="JAR86490.1"/>
    <property type="molecule type" value="Transcribed_RNA"/>
</dbReference>
<feature type="compositionally biased region" description="Polar residues" evidence="5">
    <location>
        <begin position="131"/>
        <end position="162"/>
    </location>
</feature>
<dbReference type="GO" id="GO:0004930">
    <property type="term" value="F:G protein-coupled receptor activity"/>
    <property type="evidence" value="ECO:0007669"/>
    <property type="project" value="InterPro"/>
</dbReference>
<dbReference type="PANTHER" id="PTHR45902:SF5">
    <property type="entry name" value="G-PROTEIN COUPLED RECEPTORS FAMILY 2 PROFILE 2 DOMAIN-CONTAINING PROTEIN"/>
    <property type="match status" value="1"/>
</dbReference>
<keyword evidence="3 6" id="KW-1133">Transmembrane helix</keyword>
<dbReference type="InterPro" id="IPR000832">
    <property type="entry name" value="GPCR_2_secretin-like"/>
</dbReference>
<evidence type="ECO:0000313" key="7">
    <source>
        <dbReference type="EMBL" id="JAR86490.1"/>
    </source>
</evidence>
<dbReference type="InterPro" id="IPR053231">
    <property type="entry name" value="GPCR_LN-TM7"/>
</dbReference>
<feature type="transmembrane region" description="Helical" evidence="6">
    <location>
        <begin position="85"/>
        <end position="105"/>
    </location>
</feature>
<keyword evidence="4 6" id="KW-0472">Membrane</keyword>
<protein>
    <submittedName>
        <fullName evidence="7">Class b secretin like g protein coupled receptor</fullName>
    </submittedName>
</protein>
<feature type="transmembrane region" description="Helical" evidence="6">
    <location>
        <begin position="60"/>
        <end position="79"/>
    </location>
</feature>
<dbReference type="GO" id="GO:0016020">
    <property type="term" value="C:membrane"/>
    <property type="evidence" value="ECO:0007669"/>
    <property type="project" value="UniProtKB-SubCell"/>
</dbReference>
<dbReference type="Gene3D" id="1.20.1070.10">
    <property type="entry name" value="Rhodopsin 7-helix transmembrane proteins"/>
    <property type="match status" value="1"/>
</dbReference>
<evidence type="ECO:0000256" key="5">
    <source>
        <dbReference type="SAM" id="MobiDB-lite"/>
    </source>
</evidence>
<evidence type="ECO:0000256" key="3">
    <source>
        <dbReference type="ARBA" id="ARBA00022989"/>
    </source>
</evidence>
<evidence type="ECO:0000256" key="6">
    <source>
        <dbReference type="SAM" id="Phobius"/>
    </source>
</evidence>
<keyword evidence="7" id="KW-0675">Receptor</keyword>
<sequence length="181" mass="19695">GRHSCWFGQRMALLVFFAGPAAVVSAVNIILFTSTAVMIVGSTKSASKNSSGTARRNFGLYFRLSVMMRLSWSFGLAAGYLDVDILWYIFIVLNTLEGLFIFVAFSCTSKVGGYLQDSILVCFKMEPERTGTLSSGSGYNSHSTASSQLSRRGTPRNSTNYKRTAPYLAPGKRGAASLDMH</sequence>
<proteinExistence type="predicted"/>
<evidence type="ECO:0000256" key="4">
    <source>
        <dbReference type="ARBA" id="ARBA00023136"/>
    </source>
</evidence>
<feature type="transmembrane region" description="Helical" evidence="6">
    <location>
        <begin position="12"/>
        <end position="40"/>
    </location>
</feature>
<accession>A0A147B6T2</accession>
<name>A0A147B6T2_9ACAR</name>